<dbReference type="InterPro" id="IPR018958">
    <property type="entry name" value="Knr4/Smi1-like_dom"/>
</dbReference>
<protein>
    <recommendedName>
        <fullName evidence="1">Knr4/Smi1-like domain-containing protein</fullName>
    </recommendedName>
</protein>
<organism evidence="2 3">
    <name type="scientific">Nocardia cyriacigeorgica (strain GUH-2)</name>
    <dbReference type="NCBI Taxonomy" id="1127134"/>
    <lineage>
        <taxon>Bacteria</taxon>
        <taxon>Bacillati</taxon>
        <taxon>Actinomycetota</taxon>
        <taxon>Actinomycetes</taxon>
        <taxon>Mycobacteriales</taxon>
        <taxon>Nocardiaceae</taxon>
        <taxon>Nocardia</taxon>
    </lineage>
</organism>
<gene>
    <name evidence="2" type="ordered locus">NOCYR_0923</name>
</gene>
<evidence type="ECO:0000259" key="1">
    <source>
        <dbReference type="Pfam" id="PF09346"/>
    </source>
</evidence>
<dbReference type="Pfam" id="PF09346">
    <property type="entry name" value="SMI1_KNR4"/>
    <property type="match status" value="1"/>
</dbReference>
<evidence type="ECO:0000313" key="2">
    <source>
        <dbReference type="EMBL" id="CCF61734.1"/>
    </source>
</evidence>
<proteinExistence type="predicted"/>
<dbReference type="HOGENOM" id="CLU_135028_0_0_11"/>
<reference evidence="2 3" key="1">
    <citation type="journal article" date="2012" name="J. Bacteriol.">
        <title>Genome sequence of the human- and animal-pathogenic strain Nocardia cyriacigeorgica GUH-2.</title>
        <authorList>
            <person name="Zoropogui A."/>
            <person name="Pujic P."/>
            <person name="Normand P."/>
            <person name="Barbe V."/>
            <person name="Beaman B."/>
            <person name="Beaman L."/>
            <person name="Boiron P."/>
            <person name="Colinon C."/>
            <person name="Deredjian A."/>
            <person name="Graindorge A."/>
            <person name="Mangenot S."/>
            <person name="Nazaret S."/>
            <person name="Neto M."/>
            <person name="Petit S."/>
            <person name="Roche D."/>
            <person name="Vallenet D."/>
            <person name="Rodriguez-Nava V."/>
            <person name="Richard Y."/>
            <person name="Cournoyer B."/>
            <person name="Blaha D."/>
        </authorList>
    </citation>
    <scope>NUCLEOTIDE SEQUENCE [LARGE SCALE GENOMIC DNA]</scope>
    <source>
        <strain evidence="2 3">GUH-2</strain>
    </source>
</reference>
<feature type="domain" description="Knr4/Smi1-like" evidence="1">
    <location>
        <begin position="26"/>
        <end position="144"/>
    </location>
</feature>
<sequence>MYMSFMDDLANPLIEQGLVDPRAVQGCSDAEITALMQAQGVTSVPHAYYEFLRFGGRNPYWLTHSGEWDYDWLIEAKDLAREIVEDDNRDFADFEGSFVFQTHQGYMFYYFRPADLMSRDPHFWIYKETRQPEDSGMVFTEWLRELADSLPTAIAVRKRLGIE</sequence>
<evidence type="ECO:0000313" key="3">
    <source>
        <dbReference type="Proteomes" id="UP000008190"/>
    </source>
</evidence>
<dbReference type="AlphaFoldDB" id="H6R0W0"/>
<dbReference type="eggNOG" id="ENOG5033FQE">
    <property type="taxonomic scope" value="Bacteria"/>
</dbReference>
<name>H6R0W0_NOCCG</name>
<dbReference type="Proteomes" id="UP000008190">
    <property type="component" value="Chromosome"/>
</dbReference>
<keyword evidence="3" id="KW-1185">Reference proteome</keyword>
<dbReference type="KEGG" id="ncy:NOCYR_0923"/>
<dbReference type="EMBL" id="FO082843">
    <property type="protein sequence ID" value="CCF61734.1"/>
    <property type="molecule type" value="Genomic_DNA"/>
</dbReference>
<accession>H6R0W0</accession>